<feature type="transmembrane region" description="Helical" evidence="6">
    <location>
        <begin position="264"/>
        <end position="282"/>
    </location>
</feature>
<dbReference type="InterPro" id="IPR020846">
    <property type="entry name" value="MFS_dom"/>
</dbReference>
<dbReference type="HOGENOM" id="CLU_000960_33_0_5"/>
<evidence type="ECO:0000259" key="7">
    <source>
        <dbReference type="PROSITE" id="PS50850"/>
    </source>
</evidence>
<comment type="subcellular location">
    <subcellularLocation>
        <location evidence="1">Membrane</location>
        <topology evidence="1">Multi-pass membrane protein</topology>
    </subcellularLocation>
</comment>
<keyword evidence="4 6" id="KW-1133">Transmembrane helix</keyword>
<evidence type="ECO:0000256" key="2">
    <source>
        <dbReference type="ARBA" id="ARBA00022448"/>
    </source>
</evidence>
<evidence type="ECO:0000256" key="5">
    <source>
        <dbReference type="ARBA" id="ARBA00023136"/>
    </source>
</evidence>
<keyword evidence="9" id="KW-1185">Reference proteome</keyword>
<dbReference type="GO" id="GO:0016020">
    <property type="term" value="C:membrane"/>
    <property type="evidence" value="ECO:0007669"/>
    <property type="project" value="UniProtKB-SubCell"/>
</dbReference>
<name>B8IC34_METNO</name>
<protein>
    <submittedName>
        <fullName evidence="8">Major facilitator superfamily MFS_1</fullName>
    </submittedName>
</protein>
<feature type="transmembrane region" description="Helical" evidence="6">
    <location>
        <begin position="99"/>
        <end position="121"/>
    </location>
</feature>
<keyword evidence="3 6" id="KW-0812">Transmembrane</keyword>
<dbReference type="EMBL" id="CP001349">
    <property type="protein sequence ID" value="ACL61216.1"/>
    <property type="molecule type" value="Genomic_DNA"/>
</dbReference>
<dbReference type="eggNOG" id="COG0477">
    <property type="taxonomic scope" value="Bacteria"/>
</dbReference>
<gene>
    <name evidence="8" type="ordered locus">Mnod_6435</name>
</gene>
<feature type="transmembrane region" description="Helical" evidence="6">
    <location>
        <begin position="133"/>
        <end position="154"/>
    </location>
</feature>
<evidence type="ECO:0000256" key="4">
    <source>
        <dbReference type="ARBA" id="ARBA00022989"/>
    </source>
</evidence>
<feature type="transmembrane region" description="Helical" evidence="6">
    <location>
        <begin position="199"/>
        <end position="216"/>
    </location>
</feature>
<dbReference type="SUPFAM" id="SSF103473">
    <property type="entry name" value="MFS general substrate transporter"/>
    <property type="match status" value="1"/>
</dbReference>
<accession>B8IC34</accession>
<evidence type="ECO:0000256" key="3">
    <source>
        <dbReference type="ARBA" id="ARBA00022692"/>
    </source>
</evidence>
<dbReference type="Pfam" id="PF07690">
    <property type="entry name" value="MFS_1"/>
    <property type="match status" value="1"/>
</dbReference>
<dbReference type="PANTHER" id="PTHR42718">
    <property type="entry name" value="MAJOR FACILITATOR SUPERFAMILY MULTIDRUG TRANSPORTER MFSC"/>
    <property type="match status" value="1"/>
</dbReference>
<keyword evidence="5 6" id="KW-0472">Membrane</keyword>
<evidence type="ECO:0000256" key="6">
    <source>
        <dbReference type="SAM" id="Phobius"/>
    </source>
</evidence>
<dbReference type="AlphaFoldDB" id="B8IC34"/>
<dbReference type="InterPro" id="IPR036259">
    <property type="entry name" value="MFS_trans_sf"/>
</dbReference>
<feature type="transmembrane region" description="Helical" evidence="6">
    <location>
        <begin position="45"/>
        <end position="67"/>
    </location>
</feature>
<feature type="transmembrane region" description="Helical" evidence="6">
    <location>
        <begin position="302"/>
        <end position="322"/>
    </location>
</feature>
<reference evidence="8 9" key="1">
    <citation type="submission" date="2009-01" db="EMBL/GenBank/DDBJ databases">
        <title>Complete sequence of chromosome of Methylobacterium nodulans ORS 2060.</title>
        <authorList>
            <consortium name="US DOE Joint Genome Institute"/>
            <person name="Lucas S."/>
            <person name="Copeland A."/>
            <person name="Lapidus A."/>
            <person name="Glavina del Rio T."/>
            <person name="Dalin E."/>
            <person name="Tice H."/>
            <person name="Bruce D."/>
            <person name="Goodwin L."/>
            <person name="Pitluck S."/>
            <person name="Sims D."/>
            <person name="Brettin T."/>
            <person name="Detter J.C."/>
            <person name="Han C."/>
            <person name="Larimer F."/>
            <person name="Land M."/>
            <person name="Hauser L."/>
            <person name="Kyrpides N."/>
            <person name="Ivanova N."/>
            <person name="Marx C.J."/>
            <person name="Richardson P."/>
        </authorList>
    </citation>
    <scope>NUCLEOTIDE SEQUENCE [LARGE SCALE GENOMIC DNA]</scope>
    <source>
        <strain evidence="9">LMG 21967 / CNCM I-2342 / ORS 2060</strain>
    </source>
</reference>
<feature type="transmembrane region" description="Helical" evidence="6">
    <location>
        <begin position="478"/>
        <end position="497"/>
    </location>
</feature>
<organism evidence="8 9">
    <name type="scientific">Methylobacterium nodulans (strain LMG 21967 / CNCM I-2342 / ORS 2060)</name>
    <dbReference type="NCBI Taxonomy" id="460265"/>
    <lineage>
        <taxon>Bacteria</taxon>
        <taxon>Pseudomonadati</taxon>
        <taxon>Pseudomonadota</taxon>
        <taxon>Alphaproteobacteria</taxon>
        <taxon>Hyphomicrobiales</taxon>
        <taxon>Methylobacteriaceae</taxon>
        <taxon>Methylobacterium</taxon>
    </lineage>
</organism>
<dbReference type="Proteomes" id="UP000008207">
    <property type="component" value="Chromosome"/>
</dbReference>
<dbReference type="PROSITE" id="PS50850">
    <property type="entry name" value="MFS"/>
    <property type="match status" value="1"/>
</dbReference>
<dbReference type="InterPro" id="IPR011701">
    <property type="entry name" value="MFS"/>
</dbReference>
<dbReference type="KEGG" id="mno:Mnod_6435"/>
<feature type="transmembrane region" description="Helical" evidence="6">
    <location>
        <begin position="74"/>
        <end position="93"/>
    </location>
</feature>
<feature type="transmembrane region" description="Helical" evidence="6">
    <location>
        <begin position="160"/>
        <end position="179"/>
    </location>
</feature>
<feature type="transmembrane region" description="Helical" evidence="6">
    <location>
        <begin position="360"/>
        <end position="381"/>
    </location>
</feature>
<dbReference type="PANTHER" id="PTHR42718:SF9">
    <property type="entry name" value="MAJOR FACILITATOR SUPERFAMILY MULTIDRUG TRANSPORTER MFSC"/>
    <property type="match status" value="1"/>
</dbReference>
<evidence type="ECO:0000313" key="8">
    <source>
        <dbReference type="EMBL" id="ACL61216.1"/>
    </source>
</evidence>
<dbReference type="STRING" id="460265.Mnod_6435"/>
<proteinExistence type="predicted"/>
<dbReference type="RefSeq" id="WP_015932792.1">
    <property type="nucleotide sequence ID" value="NC_011894.1"/>
</dbReference>
<feature type="transmembrane region" description="Helical" evidence="6">
    <location>
        <begin position="334"/>
        <end position="354"/>
    </location>
</feature>
<dbReference type="Gene3D" id="1.20.1250.20">
    <property type="entry name" value="MFS general substrate transporter like domains"/>
    <property type="match status" value="2"/>
</dbReference>
<dbReference type="GO" id="GO:0022857">
    <property type="term" value="F:transmembrane transporter activity"/>
    <property type="evidence" value="ECO:0007669"/>
    <property type="project" value="InterPro"/>
</dbReference>
<evidence type="ECO:0000313" key="9">
    <source>
        <dbReference type="Proteomes" id="UP000008207"/>
    </source>
</evidence>
<evidence type="ECO:0000256" key="1">
    <source>
        <dbReference type="ARBA" id="ARBA00004141"/>
    </source>
</evidence>
<sequence length="509" mass="55351">MALKPLIGLLGVLVAALNAQFNELVMAAALADVRGAFGISHDPGLWIGSVYASGVVFGMALGPWLAVTFTLRRFTLFAIGLVCGTTLLIPFAPDLSVMLGLRLFQGLGGGFTIPLLMMTALRVLTPPIRLYGLAIYALTATFSPAISSSIAALWTDIVDWRFVFFEALPLGALAAVLVWHGLPQDHSRYERLHQFDWRGALLLAIGAGTLTTLMYHGDHKDWFNSEEVWVLVLLCAVTFALLALNEWHHPLPVLKLQLLKQRNFAYGVLGLFLFVVLSLSSSLVPQTYLVEIQGYRALQGHWITLLIALGQFLMLPAVAFLLDHRWADARIVTLFGLALIGMACLGNAALDASWNREQFYLWQALQAVGQPMVVLPLLMMATNTVKGPEEGPFASALVNATRSLAAPVGIGILEFIERWRGALHSERLVEQVGQTRFQPMFAPNSLLPGSSPAVSEQGERLARAVVAQANVLTAADTFLILAAFGVALALLVVLLPVRTYPPRILFARG</sequence>
<feature type="transmembrane region" description="Helical" evidence="6">
    <location>
        <begin position="228"/>
        <end position="244"/>
    </location>
</feature>
<dbReference type="OrthoDB" id="9771737at2"/>
<feature type="domain" description="Major facilitator superfamily (MFS) profile" evidence="7">
    <location>
        <begin position="8"/>
        <end position="500"/>
    </location>
</feature>
<keyword evidence="2" id="KW-0813">Transport</keyword>